<dbReference type="GO" id="GO:0004252">
    <property type="term" value="F:serine-type endopeptidase activity"/>
    <property type="evidence" value="ECO:0007669"/>
    <property type="project" value="TreeGrafter"/>
</dbReference>
<evidence type="ECO:0000259" key="2">
    <source>
        <dbReference type="Pfam" id="PF00326"/>
    </source>
</evidence>
<proteinExistence type="predicted"/>
<keyword evidence="4" id="KW-1185">Reference proteome</keyword>
<dbReference type="EMBL" id="CP071518">
    <property type="protein sequence ID" value="QSX77811.1"/>
    <property type="molecule type" value="Genomic_DNA"/>
</dbReference>
<dbReference type="SUPFAM" id="SSF82171">
    <property type="entry name" value="DPP6 N-terminal domain-like"/>
    <property type="match status" value="1"/>
</dbReference>
<dbReference type="InterPro" id="IPR001375">
    <property type="entry name" value="Peptidase_S9_cat"/>
</dbReference>
<dbReference type="PANTHER" id="PTHR42776:SF27">
    <property type="entry name" value="DIPEPTIDYL PEPTIDASE FAMILY MEMBER 6"/>
    <property type="match status" value="1"/>
</dbReference>
<evidence type="ECO:0000256" key="1">
    <source>
        <dbReference type="ARBA" id="ARBA00022801"/>
    </source>
</evidence>
<dbReference type="GO" id="GO:0006508">
    <property type="term" value="P:proteolysis"/>
    <property type="evidence" value="ECO:0007669"/>
    <property type="project" value="InterPro"/>
</dbReference>
<name>A0A974XXY3_9GAMM</name>
<protein>
    <submittedName>
        <fullName evidence="3">S9 family peptidase</fullName>
    </submittedName>
</protein>
<organism evidence="3 4">
    <name type="scientific">Agrilutibacter solisilvae</name>
    <dbReference type="NCBI Taxonomy" id="2763317"/>
    <lineage>
        <taxon>Bacteria</taxon>
        <taxon>Pseudomonadati</taxon>
        <taxon>Pseudomonadota</taxon>
        <taxon>Gammaproteobacteria</taxon>
        <taxon>Lysobacterales</taxon>
        <taxon>Lysobacteraceae</taxon>
        <taxon>Agrilutibacter</taxon>
    </lineage>
</organism>
<evidence type="ECO:0000313" key="4">
    <source>
        <dbReference type="Proteomes" id="UP000639274"/>
    </source>
</evidence>
<evidence type="ECO:0000313" key="3">
    <source>
        <dbReference type="EMBL" id="QSX77811.1"/>
    </source>
</evidence>
<dbReference type="SUPFAM" id="SSF53474">
    <property type="entry name" value="alpha/beta-Hydrolases"/>
    <property type="match status" value="1"/>
</dbReference>
<dbReference type="RefSeq" id="WP_200615664.1">
    <property type="nucleotide sequence ID" value="NZ_CP071518.1"/>
</dbReference>
<dbReference type="InterPro" id="IPR029058">
    <property type="entry name" value="AB_hydrolase_fold"/>
</dbReference>
<sequence>MLLVALATAPASAQLRQVAPGESPTLAADEGLLLVAVDSTVALSVARFARVDGRDASTLADTTDLGELPVGRSHALFVAPAGRYRWENTDTTTTTLRLADDTELRFDVAAGQLNYVGDLVLRPLREDGGLIAEASATLANRSLAAIDWLDQHHARLHARHRLQYAGHYPDPFPAFYAHERDSHPASVEPATTFDPPPQLATPLPLTMSRLAREPRFSQVRLNGAGDLLALQVREGEDRWRIDLVAMANGATTVVATSAVPFGQLLWADDRHLVLGAGEQAYRRAVQVLRLQRTHAGWQARRAQVPRAGEVLHARGDVLVFASLSGRGDVQVHRIAVPDQAAADALAFDDRDRLEPGIDGVLHWETDRHGALRLARVHRGDGESWLYGRDGRYAQVRRLGDAPGDVLDLEPVGLSGDGAYLYALTERGREQRDAVAIDLATGAVARTVFSRPGVDVESLVLDRAQEPLSVTYLRDGQRVSEYFGPRGALVGPVLARLFPGHAVTAAARSANGRRWAVWVEASDRPPALHVVDLDARSARLVPGNTPWLDGLPLRSAQLLRVPTRDGLVLDAFLTLPAGTQRVPLVVLPHGGPIGIADSRRFDAKVQFLVALGHAVLQVNFRGSAGYGRAFREAGLRGQGTSIEDDVNAAIAHALARDDAAAHRLDAGRMCMVGASYGGYSGLVAAVRWPDRFRCVVSIAGVSDRLLAFSASDSALTPRGRAQMEQVMGDPRTQAERIRAASPLYRYRELRTPVMLAHGVEDRRVDFEQSRRLGRMLALAGRPAVGLAFEGEGHGLVRPENVDRLWTGVAGFLERMLAPTAPGAARVATVAP</sequence>
<dbReference type="PANTHER" id="PTHR42776">
    <property type="entry name" value="SERINE PEPTIDASE S9 FAMILY MEMBER"/>
    <property type="match status" value="1"/>
</dbReference>
<keyword evidence="1" id="KW-0378">Hydrolase</keyword>
<dbReference type="AlphaFoldDB" id="A0A974XXY3"/>
<feature type="domain" description="Peptidase S9 prolyl oligopeptidase catalytic" evidence="2">
    <location>
        <begin position="599"/>
        <end position="816"/>
    </location>
</feature>
<reference evidence="3 4" key="1">
    <citation type="submission" date="2021-03" db="EMBL/GenBank/DDBJ databases">
        <title>Lysobacter sp. nov. isolated from soil of gangwondo yeongwol, south Korea.</title>
        <authorList>
            <person name="Kim K.R."/>
            <person name="Kim K.H."/>
            <person name="Jeon C.O."/>
        </authorList>
    </citation>
    <scope>NUCLEOTIDE SEQUENCE [LARGE SCALE GENOMIC DNA]</scope>
    <source>
        <strain evidence="3 4">R19</strain>
    </source>
</reference>
<dbReference type="Pfam" id="PF00326">
    <property type="entry name" value="Peptidase_S9"/>
    <property type="match status" value="1"/>
</dbReference>
<gene>
    <name evidence="3" type="ORF">I8J32_013925</name>
</gene>
<dbReference type="Proteomes" id="UP000639274">
    <property type="component" value="Chromosome"/>
</dbReference>
<dbReference type="Gene3D" id="3.40.50.1820">
    <property type="entry name" value="alpha/beta hydrolase"/>
    <property type="match status" value="1"/>
</dbReference>
<dbReference type="KEGG" id="lsf:I8J32_013925"/>
<accession>A0A974XXY3</accession>